<dbReference type="NCBIfam" id="TIGR03511">
    <property type="entry name" value="GldH_lipo"/>
    <property type="match status" value="1"/>
</dbReference>
<dbReference type="RefSeq" id="WP_133226457.1">
    <property type="nucleotide sequence ID" value="NZ_SOZE01000002.1"/>
</dbReference>
<dbReference type="OrthoDB" id="982482at2"/>
<comment type="caution">
    <text evidence="1">The sequence shown here is derived from an EMBL/GenBank/DDBJ whole genome shotgun (WGS) entry which is preliminary data.</text>
</comment>
<accession>A0A4Y8SMW8</accession>
<gene>
    <name evidence="1" type="primary">gldH</name>
    <name evidence="1" type="ORF">E2R66_03125</name>
</gene>
<dbReference type="EMBL" id="SOZE01000002">
    <property type="protein sequence ID" value="TFF40258.1"/>
    <property type="molecule type" value="Genomic_DNA"/>
</dbReference>
<dbReference type="AlphaFoldDB" id="A0A4Y8SMW8"/>
<dbReference type="Proteomes" id="UP000297540">
    <property type="component" value="Unassembled WGS sequence"/>
</dbReference>
<protein>
    <submittedName>
        <fullName evidence="1">Gliding motility lipoprotein GldH</fullName>
    </submittedName>
</protein>
<sequence>MKLKHNLLLATCFALIFATEGCKDAATVIDTSTEIDNHNWSYGNRVKFDVKIDDARVPYNLYFNLRVGGGYRYSNMYTLFYQTSPDKKLSKLRYEFTLANKDGEWLGSGSGNLYSYQMPLRTAYKFPTPGVYHFELEQNMRDNPLHEVSDVGLKVEKAK</sequence>
<evidence type="ECO:0000313" key="1">
    <source>
        <dbReference type="EMBL" id="TFF40258.1"/>
    </source>
</evidence>
<dbReference type="Pfam" id="PF14109">
    <property type="entry name" value="GldH_lipo"/>
    <property type="match status" value="1"/>
</dbReference>
<evidence type="ECO:0000313" key="2">
    <source>
        <dbReference type="Proteomes" id="UP000297540"/>
    </source>
</evidence>
<organism evidence="1 2">
    <name type="scientific">Mucilaginibacter psychrotolerans</name>
    <dbReference type="NCBI Taxonomy" id="1524096"/>
    <lineage>
        <taxon>Bacteria</taxon>
        <taxon>Pseudomonadati</taxon>
        <taxon>Bacteroidota</taxon>
        <taxon>Sphingobacteriia</taxon>
        <taxon>Sphingobacteriales</taxon>
        <taxon>Sphingobacteriaceae</taxon>
        <taxon>Mucilaginibacter</taxon>
    </lineage>
</organism>
<keyword evidence="2" id="KW-1185">Reference proteome</keyword>
<reference evidence="1 2" key="1">
    <citation type="journal article" date="2017" name="Int. J. Syst. Evol. Microbiol.">
        <title>Mucilaginibacterpsychrotolerans sp. nov., isolated from peatlands.</title>
        <authorList>
            <person name="Deng Y."/>
            <person name="Shen L."/>
            <person name="Xu B."/>
            <person name="Liu Y."/>
            <person name="Gu Z."/>
            <person name="Liu H."/>
            <person name="Zhou Y."/>
        </authorList>
    </citation>
    <scope>NUCLEOTIDE SEQUENCE [LARGE SCALE GENOMIC DNA]</scope>
    <source>
        <strain evidence="1 2">NH7-4</strain>
    </source>
</reference>
<keyword evidence="1" id="KW-0449">Lipoprotein</keyword>
<dbReference type="InterPro" id="IPR020018">
    <property type="entry name" value="Motility-assoc_lipoprot_GldH"/>
</dbReference>
<name>A0A4Y8SMW8_9SPHI</name>
<proteinExistence type="predicted"/>